<evidence type="ECO:0000313" key="1">
    <source>
        <dbReference type="EMBL" id="CAF0897709.1"/>
    </source>
</evidence>
<comment type="caution">
    <text evidence="1">The sequence shown here is derived from an EMBL/GenBank/DDBJ whole genome shotgun (WGS) entry which is preliminary data.</text>
</comment>
<dbReference type="Gene3D" id="3.90.550.10">
    <property type="entry name" value="Spore Coat Polysaccharide Biosynthesis Protein SpsA, Chain A"/>
    <property type="match status" value="1"/>
</dbReference>
<evidence type="ECO:0000313" key="2">
    <source>
        <dbReference type="EMBL" id="CAF3866666.1"/>
    </source>
</evidence>
<dbReference type="Proteomes" id="UP000663868">
    <property type="component" value="Unassembled WGS sequence"/>
</dbReference>
<sequence length="378" mass="44579">MVDQFSFISKKRKYILLTIISSLCVLLLYKKIDYSIPNTIFLYTNIKESTSTFDTNATTTLTTKKLNIGIIIVSDAKAQQQYKQYGKNLECYAKQHGYTFIILNPKDISVCSHFNNFFFQKHCVVRNYMISMSNLHWLLVLDGDNFIVNSSKLIEEYIPNDENIHVIHYERFYTGEIMAGVYLIQNHVWSHKYLSVWVNFYSKLPKTGYHNHDNGALHMVFLEMIGKDSASQEKCYSKYLQSTNEWNYYKYLRCCRCTIGGQRIFKHVHLLRRGHGFSRDFAVPFINDFILHGYKSDLNKYFYHTDKCTNDWLSNIRQELFVFNMSIARNMTIEKDQYAIRKYSISLGIPDISDCWPNCEREITGEKLVKYLRALCHD</sequence>
<protein>
    <submittedName>
        <fullName evidence="1">Uncharacterized protein</fullName>
    </submittedName>
</protein>
<dbReference type="AlphaFoldDB" id="A0A813ZFF8"/>
<dbReference type="Pfam" id="PF03314">
    <property type="entry name" value="DUF273"/>
    <property type="match status" value="1"/>
</dbReference>
<organism evidence="1 3">
    <name type="scientific">Adineta steineri</name>
    <dbReference type="NCBI Taxonomy" id="433720"/>
    <lineage>
        <taxon>Eukaryota</taxon>
        <taxon>Metazoa</taxon>
        <taxon>Spiralia</taxon>
        <taxon>Gnathifera</taxon>
        <taxon>Rotifera</taxon>
        <taxon>Eurotatoria</taxon>
        <taxon>Bdelloidea</taxon>
        <taxon>Adinetida</taxon>
        <taxon>Adinetidae</taxon>
        <taxon>Adineta</taxon>
    </lineage>
</organism>
<dbReference type="EMBL" id="CAJOBB010001505">
    <property type="protein sequence ID" value="CAF3866666.1"/>
    <property type="molecule type" value="Genomic_DNA"/>
</dbReference>
<dbReference type="InterPro" id="IPR029044">
    <property type="entry name" value="Nucleotide-diphossugar_trans"/>
</dbReference>
<dbReference type="PANTHER" id="PTHR31562">
    <property type="entry name" value="PROTEIN CBG18972"/>
    <property type="match status" value="1"/>
</dbReference>
<dbReference type="PANTHER" id="PTHR31562:SF4">
    <property type="entry name" value="DUF268 DOMAIN-CONTAINING PROTEIN-RELATED"/>
    <property type="match status" value="1"/>
</dbReference>
<accession>A0A813ZFF8</accession>
<dbReference type="Proteomes" id="UP000663860">
    <property type="component" value="Unassembled WGS sequence"/>
</dbReference>
<evidence type="ECO:0000313" key="3">
    <source>
        <dbReference type="Proteomes" id="UP000663860"/>
    </source>
</evidence>
<reference evidence="1" key="1">
    <citation type="submission" date="2021-02" db="EMBL/GenBank/DDBJ databases">
        <authorList>
            <person name="Nowell W R."/>
        </authorList>
    </citation>
    <scope>NUCLEOTIDE SEQUENCE</scope>
</reference>
<dbReference type="EMBL" id="CAJNOE010000092">
    <property type="protein sequence ID" value="CAF0897709.1"/>
    <property type="molecule type" value="Genomic_DNA"/>
</dbReference>
<name>A0A813ZFF8_9BILA</name>
<proteinExistence type="predicted"/>
<dbReference type="InterPro" id="IPR004988">
    <property type="entry name" value="DUF273"/>
</dbReference>
<gene>
    <name evidence="1" type="ORF">IZO911_LOCUS12077</name>
    <name evidence="2" type="ORF">KXQ929_LOCUS20965</name>
</gene>